<organism evidence="1 2">
    <name type="scientific">Portunus trituberculatus</name>
    <name type="common">Swimming crab</name>
    <name type="synonym">Neptunus trituberculatus</name>
    <dbReference type="NCBI Taxonomy" id="210409"/>
    <lineage>
        <taxon>Eukaryota</taxon>
        <taxon>Metazoa</taxon>
        <taxon>Ecdysozoa</taxon>
        <taxon>Arthropoda</taxon>
        <taxon>Crustacea</taxon>
        <taxon>Multicrustacea</taxon>
        <taxon>Malacostraca</taxon>
        <taxon>Eumalacostraca</taxon>
        <taxon>Eucarida</taxon>
        <taxon>Decapoda</taxon>
        <taxon>Pleocyemata</taxon>
        <taxon>Brachyura</taxon>
        <taxon>Eubrachyura</taxon>
        <taxon>Portunoidea</taxon>
        <taxon>Portunidae</taxon>
        <taxon>Portuninae</taxon>
        <taxon>Portunus</taxon>
    </lineage>
</organism>
<evidence type="ECO:0000313" key="2">
    <source>
        <dbReference type="Proteomes" id="UP000324222"/>
    </source>
</evidence>
<dbReference type="EMBL" id="VSRR010000378">
    <property type="protein sequence ID" value="MPC14772.1"/>
    <property type="molecule type" value="Genomic_DNA"/>
</dbReference>
<proteinExistence type="predicted"/>
<keyword evidence="2" id="KW-1185">Reference proteome</keyword>
<dbReference type="AlphaFoldDB" id="A0A5B7CYG0"/>
<accession>A0A5B7CYG0</accession>
<protein>
    <submittedName>
        <fullName evidence="1">Uncharacterized protein</fullName>
    </submittedName>
</protein>
<evidence type="ECO:0000313" key="1">
    <source>
        <dbReference type="EMBL" id="MPC14772.1"/>
    </source>
</evidence>
<comment type="caution">
    <text evidence="1">The sequence shown here is derived from an EMBL/GenBank/DDBJ whole genome shotgun (WGS) entry which is preliminary data.</text>
</comment>
<name>A0A5B7CYG0_PORTR</name>
<reference evidence="1 2" key="1">
    <citation type="submission" date="2019-05" db="EMBL/GenBank/DDBJ databases">
        <title>Another draft genome of Portunus trituberculatus and its Hox gene families provides insights of decapod evolution.</title>
        <authorList>
            <person name="Jeong J.-H."/>
            <person name="Song I."/>
            <person name="Kim S."/>
            <person name="Choi T."/>
            <person name="Kim D."/>
            <person name="Ryu S."/>
            <person name="Kim W."/>
        </authorList>
    </citation>
    <scope>NUCLEOTIDE SEQUENCE [LARGE SCALE GENOMIC DNA]</scope>
    <source>
        <tissue evidence="1">Muscle</tissue>
    </source>
</reference>
<dbReference type="Proteomes" id="UP000324222">
    <property type="component" value="Unassembled WGS sequence"/>
</dbReference>
<sequence>MKREEEEAAMRRRRRRRRWSSLRAKLPRSLSCLIPSLSILSSAGGGKGWWGEGIRSLQAYSASRSDSPT</sequence>
<gene>
    <name evidence="1" type="ORF">E2C01_007547</name>
</gene>